<dbReference type="GO" id="GO:0005829">
    <property type="term" value="C:cytosol"/>
    <property type="evidence" value="ECO:0007669"/>
    <property type="project" value="TreeGrafter"/>
</dbReference>
<dbReference type="Pfam" id="PF00270">
    <property type="entry name" value="DEAD"/>
    <property type="match status" value="1"/>
</dbReference>
<dbReference type="EC" id="3.6.4.13" evidence="11"/>
<evidence type="ECO:0000259" key="9">
    <source>
        <dbReference type="PROSITE" id="PS51194"/>
    </source>
</evidence>
<dbReference type="PANTHER" id="PTHR47959:SF1">
    <property type="entry name" value="ATP-DEPENDENT RNA HELICASE DBPA"/>
    <property type="match status" value="1"/>
</dbReference>
<dbReference type="RefSeq" id="WP_129719827.1">
    <property type="nucleotide sequence ID" value="NZ_LR214951.1"/>
</dbReference>
<feature type="domain" description="Helicase ATP-binding" evidence="8">
    <location>
        <begin position="32"/>
        <end position="207"/>
    </location>
</feature>
<dbReference type="GO" id="GO:0003724">
    <property type="term" value="F:RNA helicase activity"/>
    <property type="evidence" value="ECO:0007669"/>
    <property type="project" value="UniProtKB-EC"/>
</dbReference>
<dbReference type="InterPro" id="IPR044742">
    <property type="entry name" value="DEAD/DEAH_RhlB"/>
</dbReference>
<dbReference type="GO" id="GO:0003676">
    <property type="term" value="F:nucleic acid binding"/>
    <property type="evidence" value="ECO:0007669"/>
    <property type="project" value="InterPro"/>
</dbReference>
<feature type="domain" description="Helicase C-terminal" evidence="9">
    <location>
        <begin position="218"/>
        <end position="379"/>
    </location>
</feature>
<keyword evidence="7" id="KW-0175">Coiled coil</keyword>
<accession>A0A449A5C4</accession>
<dbReference type="Pfam" id="PF00271">
    <property type="entry name" value="Helicase_C"/>
    <property type="match status" value="1"/>
</dbReference>
<dbReference type="CDD" id="cd18787">
    <property type="entry name" value="SF2_C_DEAD"/>
    <property type="match status" value="1"/>
</dbReference>
<keyword evidence="2 11" id="KW-0378">Hydrolase</keyword>
<proteinExistence type="inferred from homology"/>
<evidence type="ECO:0000313" key="12">
    <source>
        <dbReference type="Proteomes" id="UP000289440"/>
    </source>
</evidence>
<dbReference type="SMART" id="SM00490">
    <property type="entry name" value="HELICc"/>
    <property type="match status" value="1"/>
</dbReference>
<dbReference type="OrthoDB" id="9805696at2"/>
<dbReference type="InterPro" id="IPR027417">
    <property type="entry name" value="P-loop_NTPase"/>
</dbReference>
<keyword evidence="12" id="KW-1185">Reference proteome</keyword>
<dbReference type="EMBL" id="LR214951">
    <property type="protein sequence ID" value="VEU59438.1"/>
    <property type="molecule type" value="Genomic_DNA"/>
</dbReference>
<dbReference type="PROSITE" id="PS51195">
    <property type="entry name" value="Q_MOTIF"/>
    <property type="match status" value="1"/>
</dbReference>
<dbReference type="Proteomes" id="UP000289440">
    <property type="component" value="Chromosome"/>
</dbReference>
<sequence>MNFKDLNLSKKMLKTLENIGFDKPTLIQEKVIKLALEGNDIIGQAQTGTGKTAAFAIPIIENTILNDLNIQHLILAPTRELANQIADQFVMLSENYPEIKIGTIIGGMSYDKQSKTLKNKPHILIATPGRLLDLLNKTEFKNKIDLLNVKSLTLDEADELLKVGFFDEIQKILEFLPYKRQNFFFTATFDKKTKKLSEIITNNAKNITVSEGKKTANSIKQEFVVLKEKNKFISLIKFLELNSPKSVVIFGRTKKRVDELTEALKSLKFKVAGIQGDLLQKERNKIIERFRKKEVKILVATDVMARGIDVEHIEWVINFDLPQETEYYTHRIGRTGRAGKNGYSLSFVKPDEILHLEKIAVDTFSTIEEILVPAENELKKIWNNKIFKKFEKILHESQTLENTSIKDELMKKYNSEELAFILADYISESKKYEKNIKLTPEPSVVIKKAKNTLDNKKIDNKKKKRKFLDKKIDKKIKQR</sequence>
<protein>
    <submittedName>
        <fullName evidence="11">DEAD-box ATP-dependent RNA helicase</fullName>
        <ecNumber evidence="11">3.6.4.13</ecNumber>
    </submittedName>
</protein>
<keyword evidence="1" id="KW-0547">Nucleotide-binding</keyword>
<evidence type="ECO:0000256" key="6">
    <source>
        <dbReference type="PROSITE-ProRule" id="PRU00552"/>
    </source>
</evidence>
<dbReference type="PROSITE" id="PS51192">
    <property type="entry name" value="HELICASE_ATP_BIND_1"/>
    <property type="match status" value="1"/>
</dbReference>
<dbReference type="InterPro" id="IPR014014">
    <property type="entry name" value="RNA_helicase_DEAD_Q_motif"/>
</dbReference>
<evidence type="ECO:0000256" key="7">
    <source>
        <dbReference type="SAM" id="Coils"/>
    </source>
</evidence>
<keyword evidence="4" id="KW-0067">ATP-binding</keyword>
<evidence type="ECO:0000313" key="11">
    <source>
        <dbReference type="EMBL" id="VEU59438.1"/>
    </source>
</evidence>
<dbReference type="InterPro" id="IPR050079">
    <property type="entry name" value="DEAD_box_RNA_helicase"/>
</dbReference>
<dbReference type="InterPro" id="IPR001650">
    <property type="entry name" value="Helicase_C-like"/>
</dbReference>
<gene>
    <name evidence="11" type="primary">deaD</name>
    <name evidence="11" type="ORF">NCTC10166_00411</name>
</gene>
<feature type="domain" description="DEAD-box RNA helicase Q" evidence="10">
    <location>
        <begin position="1"/>
        <end position="29"/>
    </location>
</feature>
<dbReference type="Gene3D" id="3.40.50.300">
    <property type="entry name" value="P-loop containing nucleotide triphosphate hydrolases"/>
    <property type="match status" value="2"/>
</dbReference>
<dbReference type="SUPFAM" id="SSF52540">
    <property type="entry name" value="P-loop containing nucleoside triphosphate hydrolases"/>
    <property type="match status" value="1"/>
</dbReference>
<keyword evidence="3 11" id="KW-0347">Helicase</keyword>
<dbReference type="GO" id="GO:0016787">
    <property type="term" value="F:hydrolase activity"/>
    <property type="evidence" value="ECO:0007669"/>
    <property type="project" value="UniProtKB-KW"/>
</dbReference>
<dbReference type="InterPro" id="IPR011545">
    <property type="entry name" value="DEAD/DEAH_box_helicase_dom"/>
</dbReference>
<evidence type="ECO:0000259" key="10">
    <source>
        <dbReference type="PROSITE" id="PS51195"/>
    </source>
</evidence>
<evidence type="ECO:0000256" key="4">
    <source>
        <dbReference type="ARBA" id="ARBA00022840"/>
    </source>
</evidence>
<evidence type="ECO:0000256" key="1">
    <source>
        <dbReference type="ARBA" id="ARBA00022741"/>
    </source>
</evidence>
<evidence type="ECO:0000256" key="3">
    <source>
        <dbReference type="ARBA" id="ARBA00022806"/>
    </source>
</evidence>
<evidence type="ECO:0000256" key="2">
    <source>
        <dbReference type="ARBA" id="ARBA00022801"/>
    </source>
</evidence>
<dbReference type="CDD" id="cd00268">
    <property type="entry name" value="DEADc"/>
    <property type="match status" value="1"/>
</dbReference>
<dbReference type="InterPro" id="IPR014001">
    <property type="entry name" value="Helicase_ATP-bd"/>
</dbReference>
<organism evidence="11 12">
    <name type="scientific">Mesomycoplasma neurolyticum</name>
    <dbReference type="NCBI Taxonomy" id="2120"/>
    <lineage>
        <taxon>Bacteria</taxon>
        <taxon>Bacillati</taxon>
        <taxon>Mycoplasmatota</taxon>
        <taxon>Mycoplasmoidales</taxon>
        <taxon>Metamycoplasmataceae</taxon>
        <taxon>Mesomycoplasma</taxon>
    </lineage>
</organism>
<comment type="similarity">
    <text evidence="5">Belongs to the DEAD box helicase family.</text>
</comment>
<dbReference type="PROSITE" id="PS51194">
    <property type="entry name" value="HELICASE_CTER"/>
    <property type="match status" value="1"/>
</dbReference>
<name>A0A449A5C4_9BACT</name>
<dbReference type="KEGG" id="mnu:NCTC10166_00411"/>
<dbReference type="SMART" id="SM00487">
    <property type="entry name" value="DEXDc"/>
    <property type="match status" value="1"/>
</dbReference>
<feature type="short sequence motif" description="Q motif" evidence="6">
    <location>
        <begin position="1"/>
        <end position="29"/>
    </location>
</feature>
<dbReference type="GO" id="GO:0005524">
    <property type="term" value="F:ATP binding"/>
    <property type="evidence" value="ECO:0007669"/>
    <property type="project" value="UniProtKB-KW"/>
</dbReference>
<dbReference type="PANTHER" id="PTHR47959">
    <property type="entry name" value="ATP-DEPENDENT RNA HELICASE RHLE-RELATED"/>
    <property type="match status" value="1"/>
</dbReference>
<reference evidence="11 12" key="1">
    <citation type="submission" date="2019-01" db="EMBL/GenBank/DDBJ databases">
        <authorList>
            <consortium name="Pathogen Informatics"/>
        </authorList>
    </citation>
    <scope>NUCLEOTIDE SEQUENCE [LARGE SCALE GENOMIC DNA]</scope>
    <source>
        <strain evidence="11 12">NCTC10166</strain>
    </source>
</reference>
<evidence type="ECO:0000256" key="5">
    <source>
        <dbReference type="ARBA" id="ARBA00038437"/>
    </source>
</evidence>
<feature type="coiled-coil region" evidence="7">
    <location>
        <begin position="446"/>
        <end position="478"/>
    </location>
</feature>
<dbReference type="AlphaFoldDB" id="A0A449A5C4"/>
<evidence type="ECO:0000259" key="8">
    <source>
        <dbReference type="PROSITE" id="PS51192"/>
    </source>
</evidence>